<dbReference type="PANTHER" id="PTHR36617:SF15">
    <property type="entry name" value="REVERSE TRANSCRIPTASE ZINC-BINDING DOMAIN-CONTAINING PROTEIN"/>
    <property type="match status" value="1"/>
</dbReference>
<gene>
    <name evidence="1" type="ORF">FRX31_024029</name>
</gene>
<sequence length="196" mass="23423">MTKYGFEGTSGWPKKPTQAYGCSLWRGIMANIAAVKEGISCRLGDGAKIQFWKDKWIGSEPLCQQFPEVYRRSRRKLGRVHDIRERNETTTEWNLHLRRRGNEQERAQVDELKQMLTTVMYEEGPDYWHWDLDKNGVYTVRNERIFKNKVFPIVKIERDVLMTIWYWCGAWGGRRNFNFREFSLQWDNILKGNYNS</sequence>
<dbReference type="PANTHER" id="PTHR36617">
    <property type="entry name" value="PROTEIN, PUTATIVE-RELATED"/>
    <property type="match status" value="1"/>
</dbReference>
<protein>
    <submittedName>
        <fullName evidence="1">Uncharacterized protein</fullName>
    </submittedName>
</protein>
<comment type="caution">
    <text evidence="1">The sequence shown here is derived from an EMBL/GenBank/DDBJ whole genome shotgun (WGS) entry which is preliminary data.</text>
</comment>
<dbReference type="Proteomes" id="UP000554482">
    <property type="component" value="Unassembled WGS sequence"/>
</dbReference>
<name>A0A7J6VNB8_THATH</name>
<accession>A0A7J6VNB8</accession>
<reference evidence="1 2" key="1">
    <citation type="submission" date="2020-06" db="EMBL/GenBank/DDBJ databases">
        <title>Transcriptomic and genomic resources for Thalictrum thalictroides and T. hernandezii: Facilitating candidate gene discovery in an emerging model plant lineage.</title>
        <authorList>
            <person name="Arias T."/>
            <person name="Riano-Pachon D.M."/>
            <person name="Di Stilio V.S."/>
        </authorList>
    </citation>
    <scope>NUCLEOTIDE SEQUENCE [LARGE SCALE GENOMIC DNA]</scope>
    <source>
        <strain evidence="2">cv. WT478/WT964</strain>
        <tissue evidence="1">Leaves</tissue>
    </source>
</reference>
<dbReference type="AlphaFoldDB" id="A0A7J6VNB8"/>
<proteinExistence type="predicted"/>
<evidence type="ECO:0000313" key="2">
    <source>
        <dbReference type="Proteomes" id="UP000554482"/>
    </source>
</evidence>
<dbReference type="EMBL" id="JABWDY010029380">
    <property type="protein sequence ID" value="KAF5186383.1"/>
    <property type="molecule type" value="Genomic_DNA"/>
</dbReference>
<evidence type="ECO:0000313" key="1">
    <source>
        <dbReference type="EMBL" id="KAF5186383.1"/>
    </source>
</evidence>
<dbReference type="OrthoDB" id="1731747at2759"/>
<organism evidence="1 2">
    <name type="scientific">Thalictrum thalictroides</name>
    <name type="common">Rue-anemone</name>
    <name type="synonym">Anemone thalictroides</name>
    <dbReference type="NCBI Taxonomy" id="46969"/>
    <lineage>
        <taxon>Eukaryota</taxon>
        <taxon>Viridiplantae</taxon>
        <taxon>Streptophyta</taxon>
        <taxon>Embryophyta</taxon>
        <taxon>Tracheophyta</taxon>
        <taxon>Spermatophyta</taxon>
        <taxon>Magnoliopsida</taxon>
        <taxon>Ranunculales</taxon>
        <taxon>Ranunculaceae</taxon>
        <taxon>Thalictroideae</taxon>
        <taxon>Thalictrum</taxon>
    </lineage>
</organism>
<keyword evidence="2" id="KW-1185">Reference proteome</keyword>